<gene>
    <name evidence="2" type="ORF">BC643_3490</name>
</gene>
<dbReference type="EMBL" id="RAPN01000002">
    <property type="protein sequence ID" value="RKD88341.1"/>
    <property type="molecule type" value="Genomic_DNA"/>
</dbReference>
<dbReference type="Proteomes" id="UP000283387">
    <property type="component" value="Unassembled WGS sequence"/>
</dbReference>
<dbReference type="AlphaFoldDB" id="A0A419VYP2"/>
<evidence type="ECO:0000313" key="2">
    <source>
        <dbReference type="EMBL" id="RKD88341.1"/>
    </source>
</evidence>
<feature type="transmembrane region" description="Helical" evidence="1">
    <location>
        <begin position="81"/>
        <end position="105"/>
    </location>
</feature>
<reference evidence="2 3" key="1">
    <citation type="submission" date="2018-09" db="EMBL/GenBank/DDBJ databases">
        <title>Genomic Encyclopedia of Archaeal and Bacterial Type Strains, Phase II (KMG-II): from individual species to whole genera.</title>
        <authorList>
            <person name="Goeker M."/>
        </authorList>
    </citation>
    <scope>NUCLEOTIDE SEQUENCE [LARGE SCALE GENOMIC DNA]</scope>
    <source>
        <strain evidence="2 3">DSM 27148</strain>
    </source>
</reference>
<sequence>MIQRIQTVYMLIAAILIGLLFTLPFADIADAAGKLYVFDIRGIVHQNTVTENGMAIAGLIGLILLLHVGAIFMYKRRILQIRFLVLSILLNIGLFGMFWFFTYYSFDDANISFKIAVVFPVVAIILDYLAIRGIGKDEALIRSLDRIR</sequence>
<protein>
    <submittedName>
        <fullName evidence="2">Uncharacterized protein DUF4293</fullName>
    </submittedName>
</protein>
<name>A0A419VYP2_9BACT</name>
<feature type="transmembrane region" description="Helical" evidence="1">
    <location>
        <begin position="111"/>
        <end position="131"/>
    </location>
</feature>
<organism evidence="2 3">
    <name type="scientific">Mangrovibacterium diazotrophicum</name>
    <dbReference type="NCBI Taxonomy" id="1261403"/>
    <lineage>
        <taxon>Bacteria</taxon>
        <taxon>Pseudomonadati</taxon>
        <taxon>Bacteroidota</taxon>
        <taxon>Bacteroidia</taxon>
        <taxon>Marinilabiliales</taxon>
        <taxon>Prolixibacteraceae</taxon>
        <taxon>Mangrovibacterium</taxon>
    </lineage>
</organism>
<keyword evidence="1" id="KW-1133">Transmembrane helix</keyword>
<comment type="caution">
    <text evidence="2">The sequence shown here is derived from an EMBL/GenBank/DDBJ whole genome shotgun (WGS) entry which is preliminary data.</text>
</comment>
<keyword evidence="1" id="KW-0812">Transmembrane</keyword>
<dbReference type="Pfam" id="PF14126">
    <property type="entry name" value="DUF4293"/>
    <property type="match status" value="1"/>
</dbReference>
<dbReference type="RefSeq" id="WP_170154604.1">
    <property type="nucleotide sequence ID" value="NZ_RAPN01000002.1"/>
</dbReference>
<keyword evidence="1" id="KW-0472">Membrane</keyword>
<evidence type="ECO:0000256" key="1">
    <source>
        <dbReference type="SAM" id="Phobius"/>
    </source>
</evidence>
<feature type="transmembrane region" description="Helical" evidence="1">
    <location>
        <begin position="55"/>
        <end position="74"/>
    </location>
</feature>
<evidence type="ECO:0000313" key="3">
    <source>
        <dbReference type="Proteomes" id="UP000283387"/>
    </source>
</evidence>
<proteinExistence type="predicted"/>
<dbReference type="InterPro" id="IPR025635">
    <property type="entry name" value="DUF4293"/>
</dbReference>
<keyword evidence="3" id="KW-1185">Reference proteome</keyword>
<accession>A0A419VYP2</accession>